<protein>
    <submittedName>
        <fullName evidence="6">Mur ligase family protein</fullName>
    </submittedName>
</protein>
<evidence type="ECO:0000313" key="6">
    <source>
        <dbReference type="EMBL" id="MDN4607591.1"/>
    </source>
</evidence>
<dbReference type="Pfam" id="PF02875">
    <property type="entry name" value="Mur_ligase_C"/>
    <property type="match status" value="1"/>
</dbReference>
<dbReference type="RefSeq" id="WP_301243150.1">
    <property type="nucleotide sequence ID" value="NZ_JAROCC010000006.1"/>
</dbReference>
<dbReference type="GO" id="GO:0016874">
    <property type="term" value="F:ligase activity"/>
    <property type="evidence" value="ECO:0007669"/>
    <property type="project" value="UniProtKB-KW"/>
</dbReference>
<name>A0ABT8JST3_9BACL</name>
<dbReference type="InterPro" id="IPR004101">
    <property type="entry name" value="Mur_ligase_C"/>
</dbReference>
<evidence type="ECO:0000256" key="1">
    <source>
        <dbReference type="ARBA" id="ARBA00022598"/>
    </source>
</evidence>
<dbReference type="Pfam" id="PF08245">
    <property type="entry name" value="Mur_ligase_M"/>
    <property type="match status" value="1"/>
</dbReference>
<keyword evidence="3" id="KW-0067">ATP-binding</keyword>
<proteinExistence type="predicted"/>
<sequence length="460" mass="51656">MKPLTIGYIRQVMNGEILQGSDDLRIQYGAYRLKQVRHSHTILFLKGKIIKWDRLKPFFPIAIVAEEFMQTSEYEQSITIIKVENLEKAYWEFINDYRDSIDIPIIAVTGTSGKTSTKEMIKHLLMVNRKITFTNSTNNSRTVHLANLLSIDETTEAAVFEAAVGAPNDILKAAAYLKPTIGIITNIGEHHLNHCKTLEAYIAAKGEMISSLQLNGILILNEDDEKTKKLDREQFAGKILTFGIQNTCDYRASNLEYSTNGMNFTLEHDEQKYQMYVPGLGEHQVYNALAAIVAVRQIGMDFTAIKDRLVSFETFNRQMQVSNGPNGSTIIDDSWSITTTSLKAALKVLESVGKNKKKIAVVGTITDLGSWGYVIHELAGEIIASSDVDVLITIGMHAKIIGITAKKINQTMEVYSYKNHICVYPFLKNIVDPTTVVLIKGDMYSEPINKLSMLLRKKYN</sequence>
<dbReference type="InterPro" id="IPR013221">
    <property type="entry name" value="Mur_ligase_cen"/>
</dbReference>
<feature type="domain" description="Mur ligase central" evidence="5">
    <location>
        <begin position="108"/>
        <end position="295"/>
    </location>
</feature>
<dbReference type="SUPFAM" id="SSF53244">
    <property type="entry name" value="MurD-like peptide ligases, peptide-binding domain"/>
    <property type="match status" value="1"/>
</dbReference>
<feature type="domain" description="Mur ligase C-terminal" evidence="4">
    <location>
        <begin position="319"/>
        <end position="441"/>
    </location>
</feature>
<dbReference type="Gene3D" id="3.90.190.20">
    <property type="entry name" value="Mur ligase, C-terminal domain"/>
    <property type="match status" value="1"/>
</dbReference>
<organism evidence="6 7">
    <name type="scientific">Sporosarcina highlanderae</name>
    <dbReference type="NCBI Taxonomy" id="3035916"/>
    <lineage>
        <taxon>Bacteria</taxon>
        <taxon>Bacillati</taxon>
        <taxon>Bacillota</taxon>
        <taxon>Bacilli</taxon>
        <taxon>Bacillales</taxon>
        <taxon>Caryophanaceae</taxon>
        <taxon>Sporosarcina</taxon>
    </lineage>
</organism>
<dbReference type="Proteomes" id="UP001175097">
    <property type="component" value="Unassembled WGS sequence"/>
</dbReference>
<dbReference type="SUPFAM" id="SSF53623">
    <property type="entry name" value="MurD-like peptide ligases, catalytic domain"/>
    <property type="match status" value="1"/>
</dbReference>
<dbReference type="PANTHER" id="PTHR43024:SF1">
    <property type="entry name" value="UDP-N-ACETYLMURAMOYL-TRIPEPTIDE--D-ALANYL-D-ALANINE LIGASE"/>
    <property type="match status" value="1"/>
</dbReference>
<gene>
    <name evidence="6" type="ORF">P5G49_08825</name>
</gene>
<keyword evidence="2" id="KW-0547">Nucleotide-binding</keyword>
<evidence type="ECO:0000259" key="5">
    <source>
        <dbReference type="Pfam" id="PF08245"/>
    </source>
</evidence>
<evidence type="ECO:0000259" key="4">
    <source>
        <dbReference type="Pfam" id="PF02875"/>
    </source>
</evidence>
<keyword evidence="7" id="KW-1185">Reference proteome</keyword>
<dbReference type="InterPro" id="IPR051046">
    <property type="entry name" value="MurCDEF_CellWall_CoF430Synth"/>
</dbReference>
<keyword evidence="1 6" id="KW-0436">Ligase</keyword>
<evidence type="ECO:0000313" key="7">
    <source>
        <dbReference type="Proteomes" id="UP001175097"/>
    </source>
</evidence>
<dbReference type="Gene3D" id="3.40.1190.10">
    <property type="entry name" value="Mur-like, catalytic domain"/>
    <property type="match status" value="1"/>
</dbReference>
<dbReference type="EMBL" id="JAROCC010000006">
    <property type="protein sequence ID" value="MDN4607591.1"/>
    <property type="molecule type" value="Genomic_DNA"/>
</dbReference>
<dbReference type="InterPro" id="IPR036565">
    <property type="entry name" value="Mur-like_cat_sf"/>
</dbReference>
<evidence type="ECO:0000256" key="3">
    <source>
        <dbReference type="ARBA" id="ARBA00022840"/>
    </source>
</evidence>
<dbReference type="InterPro" id="IPR036615">
    <property type="entry name" value="Mur_ligase_C_dom_sf"/>
</dbReference>
<reference evidence="6" key="1">
    <citation type="submission" date="2023-03" db="EMBL/GenBank/DDBJ databases">
        <title>MT1 and MT2 Draft Genomes of Novel Species.</title>
        <authorList>
            <person name="Venkateswaran K."/>
        </authorList>
    </citation>
    <scope>NUCLEOTIDE SEQUENCE</scope>
    <source>
        <strain evidence="6">F6_3S_P_2</strain>
    </source>
</reference>
<accession>A0ABT8JST3</accession>
<dbReference type="PANTHER" id="PTHR43024">
    <property type="entry name" value="UDP-N-ACETYLMURAMOYL-TRIPEPTIDE--D-ALANYL-D-ALANINE LIGASE"/>
    <property type="match status" value="1"/>
</dbReference>
<evidence type="ECO:0000256" key="2">
    <source>
        <dbReference type="ARBA" id="ARBA00022741"/>
    </source>
</evidence>
<comment type="caution">
    <text evidence="6">The sequence shown here is derived from an EMBL/GenBank/DDBJ whole genome shotgun (WGS) entry which is preliminary data.</text>
</comment>